<dbReference type="InterPro" id="IPR036182">
    <property type="entry name" value="PCuAC_sf"/>
</dbReference>
<sequence length="187" mass="18589">MNETKHAFTAPAALAVAACLAVTGCAGQDPGEQDGATGEPAAGGTQADSFEIEDAWIKAVSQDEGMTGAFGALGNTSGGEVTVVAASSSVAGMVELHEVVTGDDGNSVMREKDGGFAIPSGGTHVLEPGADHIMLMDLGRDLDPGGEVGIELEFADGSAAEFTAPVKDYEGANENYDGGSGHDTAGG</sequence>
<keyword evidence="2" id="KW-1185">Reference proteome</keyword>
<evidence type="ECO:0000313" key="2">
    <source>
        <dbReference type="Proteomes" id="UP001595923"/>
    </source>
</evidence>
<dbReference type="PROSITE" id="PS51257">
    <property type="entry name" value="PROKAR_LIPOPROTEIN"/>
    <property type="match status" value="1"/>
</dbReference>
<protein>
    <submittedName>
        <fullName evidence="1">Copper chaperone PCu(A)C</fullName>
    </submittedName>
</protein>
<dbReference type="Proteomes" id="UP001595923">
    <property type="component" value="Unassembled WGS sequence"/>
</dbReference>
<dbReference type="Gene3D" id="2.60.40.1890">
    <property type="entry name" value="PCu(A)C copper chaperone"/>
    <property type="match status" value="1"/>
</dbReference>
<accession>A0ABV9E212</accession>
<name>A0ABV9E212_9ACTN</name>
<comment type="caution">
    <text evidence="1">The sequence shown here is derived from an EMBL/GenBank/DDBJ whole genome shotgun (WGS) entry which is preliminary data.</text>
</comment>
<dbReference type="SUPFAM" id="SSF110087">
    <property type="entry name" value="DR1885-like metal-binding protein"/>
    <property type="match status" value="1"/>
</dbReference>
<organism evidence="1 2">
    <name type="scientific">Nocardiopsis mangrovi</name>
    <dbReference type="NCBI Taxonomy" id="1179818"/>
    <lineage>
        <taxon>Bacteria</taxon>
        <taxon>Bacillati</taxon>
        <taxon>Actinomycetota</taxon>
        <taxon>Actinomycetes</taxon>
        <taxon>Streptosporangiales</taxon>
        <taxon>Nocardiopsidaceae</taxon>
        <taxon>Nocardiopsis</taxon>
    </lineage>
</organism>
<proteinExistence type="predicted"/>
<dbReference type="PANTHER" id="PTHR36302">
    <property type="entry name" value="BLR7088 PROTEIN"/>
    <property type="match status" value="1"/>
</dbReference>
<dbReference type="EMBL" id="JBHSFQ010000033">
    <property type="protein sequence ID" value="MFC4565190.1"/>
    <property type="molecule type" value="Genomic_DNA"/>
</dbReference>
<gene>
    <name evidence="1" type="ORF">ACFO4E_25315</name>
</gene>
<dbReference type="Pfam" id="PF04314">
    <property type="entry name" value="PCuAC"/>
    <property type="match status" value="1"/>
</dbReference>
<dbReference type="RefSeq" id="WP_378578935.1">
    <property type="nucleotide sequence ID" value="NZ_JBHSFQ010000033.1"/>
</dbReference>
<dbReference type="InterPro" id="IPR007410">
    <property type="entry name" value="LpqE-like"/>
</dbReference>
<reference evidence="2" key="1">
    <citation type="journal article" date="2019" name="Int. J. Syst. Evol. Microbiol.">
        <title>The Global Catalogue of Microorganisms (GCM) 10K type strain sequencing project: providing services to taxonomists for standard genome sequencing and annotation.</title>
        <authorList>
            <consortium name="The Broad Institute Genomics Platform"/>
            <consortium name="The Broad Institute Genome Sequencing Center for Infectious Disease"/>
            <person name="Wu L."/>
            <person name="Ma J."/>
        </authorList>
    </citation>
    <scope>NUCLEOTIDE SEQUENCE [LARGE SCALE GENOMIC DNA]</scope>
    <source>
        <strain evidence="2">XZYJ18</strain>
    </source>
</reference>
<dbReference type="InterPro" id="IPR058248">
    <property type="entry name" value="Lxx211020-like"/>
</dbReference>
<evidence type="ECO:0000313" key="1">
    <source>
        <dbReference type="EMBL" id="MFC4565190.1"/>
    </source>
</evidence>
<dbReference type="PANTHER" id="PTHR36302:SF1">
    <property type="entry name" value="COPPER CHAPERONE PCU(A)C"/>
    <property type="match status" value="1"/>
</dbReference>